<gene>
    <name evidence="2" type="ORF">DV515_00002878</name>
</gene>
<dbReference type="AlphaFoldDB" id="A0A3L8SVE9"/>
<dbReference type="OrthoDB" id="9389838at2759"/>
<proteinExistence type="predicted"/>
<evidence type="ECO:0000256" key="1">
    <source>
        <dbReference type="SAM" id="SignalP"/>
    </source>
</evidence>
<evidence type="ECO:0000313" key="2">
    <source>
        <dbReference type="EMBL" id="RLW09300.1"/>
    </source>
</evidence>
<feature type="chain" id="PRO_5018158724" evidence="1">
    <location>
        <begin position="17"/>
        <end position="191"/>
    </location>
</feature>
<dbReference type="Proteomes" id="UP000276834">
    <property type="component" value="Unassembled WGS sequence"/>
</dbReference>
<name>A0A3L8SVE9_CHLGU</name>
<dbReference type="EMBL" id="QUSF01000005">
    <property type="protein sequence ID" value="RLW09300.1"/>
    <property type="molecule type" value="Genomic_DNA"/>
</dbReference>
<reference evidence="2 3" key="1">
    <citation type="journal article" date="2018" name="Proc. R. Soc. B">
        <title>A non-coding region near Follistatin controls head colour polymorphism in the Gouldian finch.</title>
        <authorList>
            <person name="Toomey M.B."/>
            <person name="Marques C.I."/>
            <person name="Andrade P."/>
            <person name="Araujo P.M."/>
            <person name="Sabatino S."/>
            <person name="Gazda M.A."/>
            <person name="Afonso S."/>
            <person name="Lopes R.J."/>
            <person name="Corbo J.C."/>
            <person name="Carneiro M."/>
        </authorList>
    </citation>
    <scope>NUCLEOTIDE SEQUENCE [LARGE SCALE GENOMIC DNA]</scope>
    <source>
        <strain evidence="2">Red01</strain>
        <tissue evidence="2">Muscle</tissue>
    </source>
</reference>
<keyword evidence="1" id="KW-0732">Signal</keyword>
<accession>A0A3L8SVE9</accession>
<keyword evidence="3" id="KW-1185">Reference proteome</keyword>
<protein>
    <submittedName>
        <fullName evidence="2">Uncharacterized protein</fullName>
    </submittedName>
</protein>
<organism evidence="2 3">
    <name type="scientific">Chloebia gouldiae</name>
    <name type="common">Gouldian finch</name>
    <name type="synonym">Erythrura gouldiae</name>
    <dbReference type="NCBI Taxonomy" id="44316"/>
    <lineage>
        <taxon>Eukaryota</taxon>
        <taxon>Metazoa</taxon>
        <taxon>Chordata</taxon>
        <taxon>Craniata</taxon>
        <taxon>Vertebrata</taxon>
        <taxon>Euteleostomi</taxon>
        <taxon>Archelosauria</taxon>
        <taxon>Archosauria</taxon>
        <taxon>Dinosauria</taxon>
        <taxon>Saurischia</taxon>
        <taxon>Theropoda</taxon>
        <taxon>Coelurosauria</taxon>
        <taxon>Aves</taxon>
        <taxon>Neognathae</taxon>
        <taxon>Neoaves</taxon>
        <taxon>Telluraves</taxon>
        <taxon>Australaves</taxon>
        <taxon>Passeriformes</taxon>
        <taxon>Passeroidea</taxon>
        <taxon>Passeridae</taxon>
        <taxon>Chloebia</taxon>
    </lineage>
</organism>
<comment type="caution">
    <text evidence="2">The sequence shown here is derived from an EMBL/GenBank/DDBJ whole genome shotgun (WGS) entry which is preliminary data.</text>
</comment>
<feature type="signal peptide" evidence="1">
    <location>
        <begin position="1"/>
        <end position="16"/>
    </location>
</feature>
<sequence length="191" mass="21970">MLIMLMMCSRYICCDGQDVQMEWMISIFMAQHADIWPPAGKARKQSITKRPKIRGLPLIPIHQEKNTCKITENTENIELQSGKSRFGERHDNEFLGETKNLKEKASIVAQCLERKEEKGRNHTKIRRNLISEDDAGSGMTELHQIPHKTLKKNKNKTNKTTLELDSKLPSHVIQELNTVLQKNRALHETSS</sequence>
<evidence type="ECO:0000313" key="3">
    <source>
        <dbReference type="Proteomes" id="UP000276834"/>
    </source>
</evidence>